<dbReference type="Proteomes" id="UP001601521">
    <property type="component" value="Unassembled WGS sequence"/>
</dbReference>
<evidence type="ECO:0000256" key="11">
    <source>
        <dbReference type="SAM" id="MobiDB-lite"/>
    </source>
</evidence>
<dbReference type="PANTHER" id="PTHR30591">
    <property type="entry name" value="RECBCD ENZYME SUBUNIT RECC"/>
    <property type="match status" value="1"/>
</dbReference>
<keyword evidence="1 10" id="KW-0540">Nuclease</keyword>
<accession>A0ABW6NJI7</accession>
<dbReference type="EMBL" id="JBIALX010000005">
    <property type="protein sequence ID" value="MFF0454627.1"/>
    <property type="molecule type" value="Genomic_DNA"/>
</dbReference>
<keyword evidence="6 10" id="KW-0269">Exonuclease</keyword>
<keyword evidence="3 10" id="KW-0227">DNA damage</keyword>
<evidence type="ECO:0000256" key="2">
    <source>
        <dbReference type="ARBA" id="ARBA00022741"/>
    </source>
</evidence>
<dbReference type="InterPro" id="IPR013986">
    <property type="entry name" value="DExx_box_DNA_helicase_dom_sf"/>
</dbReference>
<dbReference type="InterPro" id="IPR027417">
    <property type="entry name" value="P-loop_NTPase"/>
</dbReference>
<dbReference type="NCBIfam" id="TIGR01450">
    <property type="entry name" value="recC"/>
    <property type="match status" value="1"/>
</dbReference>
<dbReference type="RefSeq" id="WP_387251499.1">
    <property type="nucleotide sequence ID" value="NZ_JBIALX010000005.1"/>
</dbReference>
<dbReference type="PANTHER" id="PTHR30591:SF1">
    <property type="entry name" value="RECBCD ENZYME SUBUNIT RECC"/>
    <property type="match status" value="1"/>
</dbReference>
<evidence type="ECO:0000256" key="1">
    <source>
        <dbReference type="ARBA" id="ARBA00022722"/>
    </source>
</evidence>
<dbReference type="SUPFAM" id="SSF52540">
    <property type="entry name" value="P-loop containing nucleoside triphosphate hydrolases"/>
    <property type="match status" value="2"/>
</dbReference>
<dbReference type="InterPro" id="IPR011335">
    <property type="entry name" value="Restrct_endonuc-II-like"/>
</dbReference>
<evidence type="ECO:0000256" key="8">
    <source>
        <dbReference type="ARBA" id="ARBA00023125"/>
    </source>
</evidence>
<dbReference type="Gene3D" id="1.10.10.160">
    <property type="match status" value="1"/>
</dbReference>
<dbReference type="HAMAP" id="MF_01486">
    <property type="entry name" value="RecC"/>
    <property type="match status" value="1"/>
</dbReference>
<dbReference type="GO" id="GO:0008854">
    <property type="term" value="F:exodeoxyribonuclease V activity"/>
    <property type="evidence" value="ECO:0007669"/>
    <property type="project" value="UniProtKB-EC"/>
</dbReference>
<keyword evidence="9 10" id="KW-0234">DNA repair</keyword>
<evidence type="ECO:0000256" key="6">
    <source>
        <dbReference type="ARBA" id="ARBA00022839"/>
    </source>
</evidence>
<reference evidence="13 14" key="1">
    <citation type="submission" date="2024-10" db="EMBL/GenBank/DDBJ databases">
        <title>The Natural Products Discovery Center: Release of the First 8490 Sequenced Strains for Exploring Actinobacteria Biosynthetic Diversity.</title>
        <authorList>
            <person name="Kalkreuter E."/>
            <person name="Kautsar S.A."/>
            <person name="Yang D."/>
            <person name="Bader C.D."/>
            <person name="Teijaro C.N."/>
            <person name="Fluegel L."/>
            <person name="Davis C.M."/>
            <person name="Simpson J.R."/>
            <person name="Lauterbach L."/>
            <person name="Steele A.D."/>
            <person name="Gui C."/>
            <person name="Meng S."/>
            <person name="Li G."/>
            <person name="Viehrig K."/>
            <person name="Ye F."/>
            <person name="Su P."/>
            <person name="Kiefer A.F."/>
            <person name="Nichols A."/>
            <person name="Cepeda A.J."/>
            <person name="Yan W."/>
            <person name="Fan B."/>
            <person name="Jiang Y."/>
            <person name="Adhikari A."/>
            <person name="Zheng C.-J."/>
            <person name="Schuster L."/>
            <person name="Cowan T.M."/>
            <person name="Smanski M.J."/>
            <person name="Chevrette M.G."/>
            <person name="De Carvalho L.P.S."/>
            <person name="Shen B."/>
        </authorList>
    </citation>
    <scope>NUCLEOTIDE SEQUENCE [LARGE SCALE GENOMIC DNA]</scope>
    <source>
        <strain evidence="13 14">NPDC004550</strain>
    </source>
</reference>
<feature type="domain" description="RecC C-terminal" evidence="12">
    <location>
        <begin position="845"/>
        <end position="1073"/>
    </location>
</feature>
<evidence type="ECO:0000259" key="12">
    <source>
        <dbReference type="Pfam" id="PF17946"/>
    </source>
</evidence>
<dbReference type="InterPro" id="IPR006697">
    <property type="entry name" value="RecC"/>
</dbReference>
<gene>
    <name evidence="10 13" type="primary">recC</name>
    <name evidence="13" type="ORF">ACFYTH_14795</name>
</gene>
<comment type="function">
    <text evidence="10">A helicase/nuclease that prepares dsDNA breaks (DSB) for recombinational DNA repair. Binds to DSBs and unwinds DNA via a highly rapid and processive ATP-dependent bidirectional helicase activity. Unwinds dsDNA until it encounters a Chi (crossover hotspot instigator) sequence from the 3' direction. Cuts ssDNA a few nucleotides 3' to the Chi site. The properties and activities of the enzyme are changed at Chi. The Chi-altered holoenzyme produces a long 3'-ssDNA overhang and facilitates RecA-binding to the ssDNA for homologous DNA recombination and repair. Holoenzyme degrades any linearized DNA that is unable to undergo homologous recombination. In the holoenzyme this subunit recognizes the wild-type Chi sequence, and when added to isolated RecB increases its ATP-dependent helicase processivity.</text>
</comment>
<dbReference type="Gene3D" id="3.40.50.10930">
    <property type="match status" value="1"/>
</dbReference>
<comment type="miscellaneous">
    <text evidence="10">In the RecBCD complex, RecB has a slow 3'-5' helicase, an exonuclease activity and loads RecA onto ssDNA, RecD has a fast 5'-3' helicase activity, while RecC stimulates the ATPase and processivity of the RecB helicase and contributes to recognition of the Chi site.</text>
</comment>
<organism evidence="13 14">
    <name type="scientific">Nocardia africana</name>
    <dbReference type="NCBI Taxonomy" id="134964"/>
    <lineage>
        <taxon>Bacteria</taxon>
        <taxon>Bacillati</taxon>
        <taxon>Actinomycetota</taxon>
        <taxon>Actinomycetes</taxon>
        <taxon>Mycobacteriales</taxon>
        <taxon>Nocardiaceae</taxon>
        <taxon>Nocardia</taxon>
    </lineage>
</organism>
<keyword evidence="7 10" id="KW-0067">ATP-binding</keyword>
<keyword evidence="14" id="KW-1185">Reference proteome</keyword>
<keyword evidence="4 10" id="KW-0378">Hydrolase</keyword>
<evidence type="ECO:0000256" key="7">
    <source>
        <dbReference type="ARBA" id="ARBA00022840"/>
    </source>
</evidence>
<evidence type="ECO:0000313" key="14">
    <source>
        <dbReference type="Proteomes" id="UP001601521"/>
    </source>
</evidence>
<protein>
    <recommendedName>
        <fullName evidence="10">RecBCD enzyme subunit RecC</fullName>
    </recommendedName>
    <alternativeName>
        <fullName evidence="10">Exonuclease V subunit RecC</fullName>
        <shortName evidence="10">ExoV subunit RecC</shortName>
    </alternativeName>
    <alternativeName>
        <fullName evidence="10">Helicase/nuclease RecBCD subunit RecC</fullName>
    </alternativeName>
</protein>
<keyword evidence="5 10" id="KW-0347">Helicase</keyword>
<evidence type="ECO:0000313" key="13">
    <source>
        <dbReference type="EMBL" id="MFF0454627.1"/>
    </source>
</evidence>
<dbReference type="Pfam" id="PF04257">
    <property type="entry name" value="Exonuc_V_gamma"/>
    <property type="match status" value="1"/>
</dbReference>
<dbReference type="Pfam" id="PF17946">
    <property type="entry name" value="RecC_C"/>
    <property type="match status" value="1"/>
</dbReference>
<dbReference type="Gene3D" id="3.40.50.300">
    <property type="entry name" value="P-loop containing nucleotide triphosphate hydrolases"/>
    <property type="match status" value="2"/>
</dbReference>
<keyword evidence="2 10" id="KW-0547">Nucleotide-binding</keyword>
<evidence type="ECO:0000256" key="9">
    <source>
        <dbReference type="ARBA" id="ARBA00023204"/>
    </source>
</evidence>
<evidence type="ECO:0000256" key="10">
    <source>
        <dbReference type="HAMAP-Rule" id="MF_01486"/>
    </source>
</evidence>
<evidence type="ECO:0000256" key="5">
    <source>
        <dbReference type="ARBA" id="ARBA00022806"/>
    </source>
</evidence>
<sequence>MLHIHRAESARTLADALAAMLSHPLPDPFAAEVVAVVAHGVQRWLNQRLAVTLGARTGDGVAANIDYPTPAALVADISAAASDIAADADPWAPDRLVWPVLAAMDAAIGEPWAAVLARHLGVGAGPAEAYRAGRRLGTATHIATLFDNYGTTRPTLITDWAGGADTDGCGAELPEDLLWQPRLWRRVREAIGVPAPAQRLDTVCHRLRTDPASIDLPQRLSIFGLPRIPAAQLAVLEAVAEHRDVHIWLAHPSPALWERLRGSGPEGFEVAAAAGLPARGMAGPDAIADGGAGPAGAATIVRTRGAAPRRVVAEPIARHPLLAALGRDVREVQNRVSTVEFADRHLPPGPERADAGDRSATLLSDVQHAIRADHWPPVAREGDDSVQIHACHGPARQVEVLRDVLLGLFQRDPTLEPRDVIVLCPDPDGFAPLVRAAFGQGPAALDVPDANPAHGLRVRPAERSAGAANSVLAVLEDLLALAEGRVGVTQVLDLAATEPVRYRCGFDDDDIERLREWAAETGARWGIGQRQRQAFGLAEFGQNTLNAAVDRILLGVAAGESGEDWLDLALPLDDVDSGDVDLAGRFAEFVDRLAVCVRDLSGPTPAEPAGTPRPGRQWLQILHRALDLLTDLPAAAAWQGVQARRELAAAFEHADAAELRLPDVIAALRARSRARAPRSNYRTGELTVCGLAPMRSVPHRVVVLLGLDDEVFPRTGGIDGDDVTAREPLVGERDPRSEDRGLLLDAVLAAEDRLVVLYTGADPVTGTPRPPVTPLAELIDVVRAHRGADEVVRRHPLQAYDGRNFDARDPFGFDTLALAAARAAARPAQPSPPWLPGPLPAVARTDVELAELVSFAEHPIRAFLWQRLGIRVPEEDEDIDERLPIELTGLATWNIGERMLAARLTGADPAALRAAEWRRGTLPPFGLGAAVLAEVESTVDRLVQVAAPLQQAPARTIDIAVDLGSGRRLTGTVADVHDDAVVRATYSRLAPKHRMAAWVRLLALAATERHQSWQAVSIGRGKFGRPAWRSSLTVPAPALAADLLRDLADLREEGLAEPLSFAPSASALYAERRCRGADLDSARAAAEEEFYGGPKGPRPFGDHTDRSLTYIRGPEPSFEQLETPLPEPDKYGETTTFGSVARRLWNPLLANESQGQP</sequence>
<dbReference type="SUPFAM" id="SSF52980">
    <property type="entry name" value="Restriction endonuclease-like"/>
    <property type="match status" value="1"/>
</dbReference>
<dbReference type="PIRSF" id="PIRSF000980">
    <property type="entry name" value="RecC"/>
    <property type="match status" value="1"/>
</dbReference>
<feature type="region of interest" description="Disordered" evidence="11">
    <location>
        <begin position="1114"/>
        <end position="1133"/>
    </location>
</feature>
<evidence type="ECO:0000256" key="4">
    <source>
        <dbReference type="ARBA" id="ARBA00022801"/>
    </source>
</evidence>
<comment type="caution">
    <text evidence="13">The sequence shown here is derived from an EMBL/GenBank/DDBJ whole genome shotgun (WGS) entry which is preliminary data.</text>
</comment>
<comment type="subunit">
    <text evidence="10">Heterotrimer of RecB, RecC and RecD. All subunits contribute to DNA-binding.</text>
</comment>
<name>A0ABW6NJI7_9NOCA</name>
<keyword evidence="8 10" id="KW-0238">DNA-binding</keyword>
<proteinExistence type="inferred from homology"/>
<comment type="similarity">
    <text evidence="10">Belongs to the RecC family.</text>
</comment>
<dbReference type="InterPro" id="IPR041500">
    <property type="entry name" value="RecC_C"/>
</dbReference>
<evidence type="ECO:0000256" key="3">
    <source>
        <dbReference type="ARBA" id="ARBA00022763"/>
    </source>
</evidence>